<dbReference type="GO" id="GO:0005634">
    <property type="term" value="C:nucleus"/>
    <property type="evidence" value="ECO:0007669"/>
    <property type="project" value="TreeGrafter"/>
</dbReference>
<name>A0A9W8B6M2_9FUNG</name>
<feature type="domain" description="VWFA" evidence="4">
    <location>
        <begin position="5"/>
        <end position="186"/>
    </location>
</feature>
<evidence type="ECO:0000256" key="1">
    <source>
        <dbReference type="ARBA" id="ARBA00005574"/>
    </source>
</evidence>
<dbReference type="InterPro" id="IPR002035">
    <property type="entry name" value="VWF_A"/>
</dbReference>
<dbReference type="GO" id="GO:0005829">
    <property type="term" value="C:cytosol"/>
    <property type="evidence" value="ECO:0007669"/>
    <property type="project" value="TreeGrafter"/>
</dbReference>
<gene>
    <name evidence="5" type="primary">RPN10</name>
    <name evidence="5" type="ORF">H4R34_003898</name>
</gene>
<dbReference type="Proteomes" id="UP001151582">
    <property type="component" value="Unassembled WGS sequence"/>
</dbReference>
<evidence type="ECO:0000313" key="6">
    <source>
        <dbReference type="Proteomes" id="UP001151582"/>
    </source>
</evidence>
<proteinExistence type="inferred from homology"/>
<feature type="compositionally biased region" description="Gly residues" evidence="3">
    <location>
        <begin position="190"/>
        <end position="208"/>
    </location>
</feature>
<dbReference type="GO" id="GO:0008540">
    <property type="term" value="C:proteasome regulatory particle, base subcomplex"/>
    <property type="evidence" value="ECO:0007669"/>
    <property type="project" value="TreeGrafter"/>
</dbReference>
<dbReference type="PANTHER" id="PTHR10223">
    <property type="entry name" value="26S PROTEASOME NON-ATPASE REGULATORY SUBUNIT 4"/>
    <property type="match status" value="1"/>
</dbReference>
<feature type="region of interest" description="Disordered" evidence="3">
    <location>
        <begin position="190"/>
        <end position="218"/>
    </location>
</feature>
<feature type="compositionally biased region" description="Low complexity" evidence="3">
    <location>
        <begin position="237"/>
        <end position="246"/>
    </location>
</feature>
<dbReference type="InterPro" id="IPR036465">
    <property type="entry name" value="vWFA_dom_sf"/>
</dbReference>
<dbReference type="SUPFAM" id="SSF53300">
    <property type="entry name" value="vWA-like"/>
    <property type="match status" value="1"/>
</dbReference>
<dbReference type="SMART" id="SM00327">
    <property type="entry name" value="VWA"/>
    <property type="match status" value="1"/>
</dbReference>
<dbReference type="CDD" id="cd01452">
    <property type="entry name" value="VWA_26S_proteasome_subunit"/>
    <property type="match status" value="1"/>
</dbReference>
<protein>
    <submittedName>
        <fullName evidence="5">Proteasome regulatory particle base subunit rpn10</fullName>
    </submittedName>
</protein>
<dbReference type="PROSITE" id="PS50330">
    <property type="entry name" value="UIM"/>
    <property type="match status" value="2"/>
</dbReference>
<dbReference type="InterPro" id="IPR027040">
    <property type="entry name" value="PSMD4"/>
</dbReference>
<dbReference type="GO" id="GO:0036435">
    <property type="term" value="F:K48-linked polyubiquitin modification-dependent protein binding"/>
    <property type="evidence" value="ECO:0007669"/>
    <property type="project" value="UniProtKB-ARBA"/>
</dbReference>
<dbReference type="Pfam" id="PF13519">
    <property type="entry name" value="VWA_2"/>
    <property type="match status" value="1"/>
</dbReference>
<dbReference type="PROSITE" id="PS50234">
    <property type="entry name" value="VWFA"/>
    <property type="match status" value="1"/>
</dbReference>
<dbReference type="Gene3D" id="3.40.50.410">
    <property type="entry name" value="von Willebrand factor, type A domain"/>
    <property type="match status" value="1"/>
</dbReference>
<keyword evidence="6" id="KW-1185">Reference proteome</keyword>
<sequence>MVLEATVIILDNSDWMRNGDYTPTRYAAQKDAVNLIYSAKLQDNPENTVALLAMAGKSPEVLVTLTDEIGHILSGMHKMTLGGSANFESTLQIAQLALKHRANKNQRQRIVAFVGSPIETDEKTLVRLAKKLKKNNIAVDFVNFGEITENESKLEAFISNINSNDNSHLVTIPPGPHILSDLIRTSPILGGDGSGAGGSGGDYGGGDGGDFEFGVDPSLDPELAMALRMSMEEEQARQAAAKARAQGEGGSGGEGASLTADAKQPVAKSSGSSAQPSAQSAGGQQPTDDEDALLARALAMSTDGDVQMGNTDEDDELARAIALSMQQQQQPPSGASGSQRNDDGDDVMSSVISSLPGVDPNDPQLKDMLDDKSKKDTKRDQQ</sequence>
<dbReference type="InterPro" id="IPR003903">
    <property type="entry name" value="UIM_dom"/>
</dbReference>
<dbReference type="GO" id="GO:0043161">
    <property type="term" value="P:proteasome-mediated ubiquitin-dependent protein catabolic process"/>
    <property type="evidence" value="ECO:0007669"/>
    <property type="project" value="TreeGrafter"/>
</dbReference>
<comment type="similarity">
    <text evidence="1">Belongs to the proteasome subunit S5A family.</text>
</comment>
<dbReference type="FunFam" id="3.40.50.410:FF:000005">
    <property type="entry name" value="26S proteasome non-ATPase regulatory subunit 4"/>
    <property type="match status" value="1"/>
</dbReference>
<feature type="compositionally biased region" description="Low complexity" evidence="3">
    <location>
        <begin position="326"/>
        <end position="339"/>
    </location>
</feature>
<evidence type="ECO:0000313" key="5">
    <source>
        <dbReference type="EMBL" id="KAJ1976648.1"/>
    </source>
</evidence>
<evidence type="ECO:0000256" key="2">
    <source>
        <dbReference type="ARBA" id="ARBA00022942"/>
    </source>
</evidence>
<organism evidence="5 6">
    <name type="scientific">Dimargaris verticillata</name>
    <dbReference type="NCBI Taxonomy" id="2761393"/>
    <lineage>
        <taxon>Eukaryota</taxon>
        <taxon>Fungi</taxon>
        <taxon>Fungi incertae sedis</taxon>
        <taxon>Zoopagomycota</taxon>
        <taxon>Kickxellomycotina</taxon>
        <taxon>Dimargaritomycetes</taxon>
        <taxon>Dimargaritales</taxon>
        <taxon>Dimargaritaceae</taxon>
        <taxon>Dimargaris</taxon>
    </lineage>
</organism>
<feature type="compositionally biased region" description="Basic and acidic residues" evidence="3">
    <location>
        <begin position="364"/>
        <end position="382"/>
    </location>
</feature>
<dbReference type="EMBL" id="JANBQB010000412">
    <property type="protein sequence ID" value="KAJ1976648.1"/>
    <property type="molecule type" value="Genomic_DNA"/>
</dbReference>
<dbReference type="Pfam" id="PF02809">
    <property type="entry name" value="UIM"/>
    <property type="match status" value="3"/>
</dbReference>
<dbReference type="AlphaFoldDB" id="A0A9W8B6M2"/>
<comment type="caution">
    <text evidence="5">The sequence shown here is derived from an EMBL/GenBank/DDBJ whole genome shotgun (WGS) entry which is preliminary data.</text>
</comment>
<dbReference type="PANTHER" id="PTHR10223:SF0">
    <property type="entry name" value="26S PROTEASOME NON-ATPASE REGULATORY SUBUNIT 4"/>
    <property type="match status" value="1"/>
</dbReference>
<dbReference type="SMART" id="SM00726">
    <property type="entry name" value="UIM"/>
    <property type="match status" value="3"/>
</dbReference>
<feature type="compositionally biased region" description="Low complexity" evidence="3">
    <location>
        <begin position="269"/>
        <end position="286"/>
    </location>
</feature>
<dbReference type="Gene3D" id="1.10.287.3990">
    <property type="match status" value="1"/>
</dbReference>
<feature type="region of interest" description="Disordered" evidence="3">
    <location>
        <begin position="231"/>
        <end position="382"/>
    </location>
</feature>
<keyword evidence="2 5" id="KW-0647">Proteasome</keyword>
<reference evidence="5" key="1">
    <citation type="submission" date="2022-07" db="EMBL/GenBank/DDBJ databases">
        <title>Phylogenomic reconstructions and comparative analyses of Kickxellomycotina fungi.</title>
        <authorList>
            <person name="Reynolds N.K."/>
            <person name="Stajich J.E."/>
            <person name="Barry K."/>
            <person name="Grigoriev I.V."/>
            <person name="Crous P."/>
            <person name="Smith M.E."/>
        </authorList>
    </citation>
    <scope>NUCLEOTIDE SEQUENCE</scope>
    <source>
        <strain evidence="5">RSA 567</strain>
    </source>
</reference>
<dbReference type="OrthoDB" id="1731724at2759"/>
<accession>A0A9W8B6M2</accession>
<evidence type="ECO:0000256" key="3">
    <source>
        <dbReference type="SAM" id="MobiDB-lite"/>
    </source>
</evidence>
<evidence type="ECO:0000259" key="4">
    <source>
        <dbReference type="PROSITE" id="PS50234"/>
    </source>
</evidence>